<organism evidence="1">
    <name type="scientific">Tanacetum cinerariifolium</name>
    <name type="common">Dalmatian daisy</name>
    <name type="synonym">Chrysanthemum cinerariifolium</name>
    <dbReference type="NCBI Taxonomy" id="118510"/>
    <lineage>
        <taxon>Eukaryota</taxon>
        <taxon>Viridiplantae</taxon>
        <taxon>Streptophyta</taxon>
        <taxon>Embryophyta</taxon>
        <taxon>Tracheophyta</taxon>
        <taxon>Spermatophyta</taxon>
        <taxon>Magnoliopsida</taxon>
        <taxon>eudicotyledons</taxon>
        <taxon>Gunneridae</taxon>
        <taxon>Pentapetalae</taxon>
        <taxon>asterids</taxon>
        <taxon>campanulids</taxon>
        <taxon>Asterales</taxon>
        <taxon>Asteraceae</taxon>
        <taxon>Asteroideae</taxon>
        <taxon>Anthemideae</taxon>
        <taxon>Anthemidinae</taxon>
        <taxon>Tanacetum</taxon>
    </lineage>
</organism>
<accession>A0A6L2MB77</accession>
<name>A0A6L2MB77_TANCI</name>
<dbReference type="AlphaFoldDB" id="A0A6L2MB77"/>
<proteinExistence type="predicted"/>
<dbReference type="EMBL" id="BKCJ010006004">
    <property type="protein sequence ID" value="GEU69814.1"/>
    <property type="molecule type" value="Genomic_DNA"/>
</dbReference>
<evidence type="ECO:0000313" key="1">
    <source>
        <dbReference type="EMBL" id="GEU69814.1"/>
    </source>
</evidence>
<reference evidence="1" key="1">
    <citation type="journal article" date="2019" name="Sci. Rep.">
        <title>Draft genome of Tanacetum cinerariifolium, the natural source of mosquito coil.</title>
        <authorList>
            <person name="Yamashiro T."/>
            <person name="Shiraishi A."/>
            <person name="Satake H."/>
            <person name="Nakayama K."/>
        </authorList>
    </citation>
    <scope>NUCLEOTIDE SEQUENCE</scope>
</reference>
<dbReference type="PANTHER" id="PTHR11439:SF491">
    <property type="entry name" value="INTEGRASE CATALYTIC DOMAIN-CONTAINING PROTEIN"/>
    <property type="match status" value="1"/>
</dbReference>
<sequence>MATSGIKSLGSRVRWLTRIDQEEVFVVRFSGRSRRVKVLEFFDCPGPRQGVEDVRELLHKHGGSKQVGFKQLGPGVETGVHIVHDEKHVWFEVELQGAQGDRKVKIFQSGVAKHLGVAGIQEQNGLVDETNVTLFAKKKTFIGSGVGTGSMQVLHRFEFEVKPLGDHTFEVEPQENIDQGAGLQEVQTQNLMDYQLAHDREQHLACELFGYRENSNKAAFVVAAVEKIYAHESLTFNNTVSYEIISKWKAGLKDDMDARSDVYVLSNGCKKCSDDSDATKGLLDKAKENVLGMEIVKDQSGYTLRVLQSRFYNEKLTYVQVFVDFDYAMGRSITRYGFMILGCAGSLKANLQHMEALSTTDAEYMALKEAVKEAIWLRGLLKELCVELNRVTVNCDNQGAIHLSRNHVFHEKTKHINVRYHFIREVLEANTVEVLKLGTEHNAADALTKVVPGHKLQHCLELLSVGIG</sequence>
<dbReference type="PANTHER" id="PTHR11439">
    <property type="entry name" value="GAG-POL-RELATED RETROTRANSPOSON"/>
    <property type="match status" value="1"/>
</dbReference>
<comment type="caution">
    <text evidence="1">The sequence shown here is derived from an EMBL/GenBank/DDBJ whole genome shotgun (WGS) entry which is preliminary data.</text>
</comment>
<gene>
    <name evidence="1" type="ORF">Tci_041792</name>
</gene>
<protein>
    <submittedName>
        <fullName evidence="1">Retrovirus-related Pol polyprotein from transposon TNT 1-94</fullName>
    </submittedName>
</protein>
<dbReference type="CDD" id="cd09272">
    <property type="entry name" value="RNase_HI_RT_Ty1"/>
    <property type="match status" value="1"/>
</dbReference>